<dbReference type="KEGG" id="adu:107475070"/>
<dbReference type="InterPro" id="IPR050796">
    <property type="entry name" value="SCF_F-box_component"/>
</dbReference>
<dbReference type="SUPFAM" id="SSF81383">
    <property type="entry name" value="F-box domain"/>
    <property type="match status" value="1"/>
</dbReference>
<name>A0A6P5N5J8_ARADU</name>
<evidence type="ECO:0000313" key="2">
    <source>
        <dbReference type="Proteomes" id="UP000515211"/>
    </source>
</evidence>
<reference evidence="2" key="1">
    <citation type="journal article" date="2016" name="Nat. Genet.">
        <title>The genome sequences of Arachis duranensis and Arachis ipaensis, the diploid ancestors of cultivated peanut.</title>
        <authorList>
            <person name="Bertioli D.J."/>
            <person name="Cannon S.B."/>
            <person name="Froenicke L."/>
            <person name="Huang G."/>
            <person name="Farmer A.D."/>
            <person name="Cannon E.K."/>
            <person name="Liu X."/>
            <person name="Gao D."/>
            <person name="Clevenger J."/>
            <person name="Dash S."/>
            <person name="Ren L."/>
            <person name="Moretzsohn M.C."/>
            <person name="Shirasawa K."/>
            <person name="Huang W."/>
            <person name="Vidigal B."/>
            <person name="Abernathy B."/>
            <person name="Chu Y."/>
            <person name="Niederhuth C.E."/>
            <person name="Umale P."/>
            <person name="Araujo A.C."/>
            <person name="Kozik A."/>
            <person name="Kim K.D."/>
            <person name="Burow M.D."/>
            <person name="Varshney R.K."/>
            <person name="Wang X."/>
            <person name="Zhang X."/>
            <person name="Barkley N."/>
            <person name="Guimaraes P.M."/>
            <person name="Isobe S."/>
            <person name="Guo B."/>
            <person name="Liao B."/>
            <person name="Stalker H.T."/>
            <person name="Schmitz R.J."/>
            <person name="Scheffler B.E."/>
            <person name="Leal-Bertioli S.C."/>
            <person name="Xun X."/>
            <person name="Jackson S.A."/>
            <person name="Michelmore R."/>
            <person name="Ozias-Akins P."/>
        </authorList>
    </citation>
    <scope>NUCLEOTIDE SEQUENCE [LARGE SCALE GENOMIC DNA]</scope>
    <source>
        <strain evidence="2">cv. V14167</strain>
    </source>
</reference>
<dbReference type="Pfam" id="PF00646">
    <property type="entry name" value="F-box"/>
    <property type="match status" value="1"/>
</dbReference>
<accession>A0A6P5N5J8</accession>
<dbReference type="Gene3D" id="1.20.1280.50">
    <property type="match status" value="1"/>
</dbReference>
<dbReference type="Pfam" id="PF07734">
    <property type="entry name" value="FBA_1"/>
    <property type="match status" value="1"/>
</dbReference>
<organism evidence="2 3">
    <name type="scientific">Arachis duranensis</name>
    <name type="common">Wild peanut</name>
    <dbReference type="NCBI Taxonomy" id="130453"/>
    <lineage>
        <taxon>Eukaryota</taxon>
        <taxon>Viridiplantae</taxon>
        <taxon>Streptophyta</taxon>
        <taxon>Embryophyta</taxon>
        <taxon>Tracheophyta</taxon>
        <taxon>Spermatophyta</taxon>
        <taxon>Magnoliopsida</taxon>
        <taxon>eudicotyledons</taxon>
        <taxon>Gunneridae</taxon>
        <taxon>Pentapetalae</taxon>
        <taxon>rosids</taxon>
        <taxon>fabids</taxon>
        <taxon>Fabales</taxon>
        <taxon>Fabaceae</taxon>
        <taxon>Papilionoideae</taxon>
        <taxon>50 kb inversion clade</taxon>
        <taxon>dalbergioids sensu lato</taxon>
        <taxon>Dalbergieae</taxon>
        <taxon>Pterocarpus clade</taxon>
        <taxon>Arachis</taxon>
    </lineage>
</organism>
<gene>
    <name evidence="3" type="primary">LOC107475070</name>
</gene>
<sequence>MKVGWKGLHIPVSTVGVDVVVGMDMPVDMVGMGMVRMHTTVKPVVVLAEVVHIVEVVVLAEVVVLVDVVTLVDLLSLAQQARISTVKTEMKELPQEVMVEIFLRLPVKSLLRFKCVCKHWLSLISDPNFAKHHFQRSSLNLTHKILYTLHFVAWSWDFNAPFLDHSALSRIHLPLAFVPANINWMRMVGSCRGFLLVALNDNILLNDLIIWNPSTGSCKRVPQPPTWDNKFAFLCGFGYDVSTDDYIIVQVSYKNWEAYLDDEVIIFEIFSVKSNSWKIVDVHGLNCTYTNLRNDDVDTPRVGSFLNGYIHWLAWCKDGERANQGAIIAFDLNENKNGLRLHEVPLPDDFIHEYSDLGVFGGWLGLIEMNAPDQLNIRVMKEYGVKSSWVNLITVSLLNIPSDFISPMFMFLCRDGEVVGVYDGVGFVKYSDRGGELLEPPNNPHGRSRFYSTASVYTETLLSLPSNHGDQG</sequence>
<dbReference type="PANTHER" id="PTHR31672">
    <property type="entry name" value="BNACNNG10540D PROTEIN"/>
    <property type="match status" value="1"/>
</dbReference>
<proteinExistence type="predicted"/>
<feature type="domain" description="F-box" evidence="1">
    <location>
        <begin position="87"/>
        <end position="137"/>
    </location>
</feature>
<dbReference type="PANTHER" id="PTHR31672:SF13">
    <property type="entry name" value="F-BOX PROTEIN CPR30-LIKE"/>
    <property type="match status" value="1"/>
</dbReference>
<evidence type="ECO:0000259" key="1">
    <source>
        <dbReference type="PROSITE" id="PS50181"/>
    </source>
</evidence>
<dbReference type="InterPro" id="IPR001810">
    <property type="entry name" value="F-box_dom"/>
</dbReference>
<dbReference type="InterPro" id="IPR017451">
    <property type="entry name" value="F-box-assoc_interact_dom"/>
</dbReference>
<dbReference type="PROSITE" id="PS50181">
    <property type="entry name" value="FBOX"/>
    <property type="match status" value="1"/>
</dbReference>
<dbReference type="InterPro" id="IPR006527">
    <property type="entry name" value="F-box-assoc_dom_typ1"/>
</dbReference>
<dbReference type="GeneID" id="107475070"/>
<dbReference type="AlphaFoldDB" id="A0A6P5N5J8"/>
<dbReference type="SMART" id="SM00256">
    <property type="entry name" value="FBOX"/>
    <property type="match status" value="1"/>
</dbReference>
<dbReference type="Proteomes" id="UP000515211">
    <property type="component" value="Chromosome 2"/>
</dbReference>
<keyword evidence="2" id="KW-1185">Reference proteome</keyword>
<dbReference type="InterPro" id="IPR036047">
    <property type="entry name" value="F-box-like_dom_sf"/>
</dbReference>
<dbReference type="RefSeq" id="XP_020991276.2">
    <property type="nucleotide sequence ID" value="XM_021135617.2"/>
</dbReference>
<evidence type="ECO:0000313" key="3">
    <source>
        <dbReference type="RefSeq" id="XP_020991276.2"/>
    </source>
</evidence>
<dbReference type="CDD" id="cd22157">
    <property type="entry name" value="F-box_AtFBW1-like"/>
    <property type="match status" value="1"/>
</dbReference>
<dbReference type="NCBIfam" id="TIGR01640">
    <property type="entry name" value="F_box_assoc_1"/>
    <property type="match status" value="1"/>
</dbReference>
<protein>
    <submittedName>
        <fullName evidence="3">F-box protein At3g16210</fullName>
    </submittedName>
</protein>
<reference evidence="3" key="2">
    <citation type="submission" date="2025-08" db="UniProtKB">
        <authorList>
            <consortium name="RefSeq"/>
        </authorList>
    </citation>
    <scope>IDENTIFICATION</scope>
    <source>
        <tissue evidence="3">Whole plant</tissue>
    </source>
</reference>